<sequence>MRSLWIGPLGRLREIPEAAEQHDRTVELGVSEFAALSGGITTTRLATPPRRLTLAWGALSTASASWVAALALGAAGPGPLAVLDPTTSGNLLETGQSMGVGPAAMIQMVGWGTLATRTDGTLTVTDTRQESQLYYRHPHWGGYPVLPGVRVWFTAEATAFGASCLLSFFDATGTAVGGTDPAPIATAVPPPGAVMVTPKVQLPVLTAPTLIGGAVLRLDDPVTEEIPPFGDGCPAMTVTDYADTPRLPHRDMTLHLVEVRRARR</sequence>
<dbReference type="AlphaFoldDB" id="C6W8Q5"/>
<accession>C6W8Q5</accession>
<evidence type="ECO:0000313" key="1">
    <source>
        <dbReference type="EMBL" id="ACU37154.1"/>
    </source>
</evidence>
<dbReference type="STRING" id="446462.Amir_3247"/>
<dbReference type="HOGENOM" id="CLU_1052242_0_0_11"/>
<name>C6W8Q5_ACTMD</name>
<proteinExistence type="predicted"/>
<dbReference type="eggNOG" id="ENOG50348W0">
    <property type="taxonomic scope" value="Bacteria"/>
</dbReference>
<dbReference type="OrthoDB" id="3687018at2"/>
<evidence type="ECO:0000313" key="2">
    <source>
        <dbReference type="Proteomes" id="UP000002213"/>
    </source>
</evidence>
<keyword evidence="2" id="KW-1185">Reference proteome</keyword>
<dbReference type="Proteomes" id="UP000002213">
    <property type="component" value="Chromosome"/>
</dbReference>
<protein>
    <submittedName>
        <fullName evidence="1">Uncharacterized protein</fullName>
    </submittedName>
</protein>
<dbReference type="RefSeq" id="WP_015802043.1">
    <property type="nucleotide sequence ID" value="NC_013093.1"/>
</dbReference>
<reference evidence="1 2" key="1">
    <citation type="journal article" date="2009" name="Stand. Genomic Sci.">
        <title>Complete genome sequence of Actinosynnema mirum type strain (101).</title>
        <authorList>
            <person name="Land M."/>
            <person name="Lapidus A."/>
            <person name="Mayilraj S."/>
            <person name="Chen F."/>
            <person name="Copeland A."/>
            <person name="Del Rio T.G."/>
            <person name="Nolan M."/>
            <person name="Lucas S."/>
            <person name="Tice H."/>
            <person name="Cheng J.F."/>
            <person name="Chertkov O."/>
            <person name="Bruce D."/>
            <person name="Goodwin L."/>
            <person name="Pitluck S."/>
            <person name="Rohde M."/>
            <person name="Goker M."/>
            <person name="Pati A."/>
            <person name="Ivanova N."/>
            <person name="Mavromatis K."/>
            <person name="Chen A."/>
            <person name="Palaniappan K."/>
            <person name="Hauser L."/>
            <person name="Chang Y.J."/>
            <person name="Jeffries C.C."/>
            <person name="Brettin T."/>
            <person name="Detter J.C."/>
            <person name="Han C."/>
            <person name="Chain P."/>
            <person name="Tindall B.J."/>
            <person name="Bristow J."/>
            <person name="Eisen J.A."/>
            <person name="Markowitz V."/>
            <person name="Hugenholtz P."/>
            <person name="Kyrpides N.C."/>
            <person name="Klenk H.P."/>
        </authorList>
    </citation>
    <scope>NUCLEOTIDE SEQUENCE [LARGE SCALE GENOMIC DNA]</scope>
    <source>
        <strain evidence="2">ATCC 29888 / DSM 43827 / JCM 3225 / NBRC 14064 / NCIMB 13271 / NRRL B-12336 / IMRU 3971 / 101</strain>
    </source>
</reference>
<dbReference type="KEGG" id="ami:Amir_3247"/>
<organism evidence="1 2">
    <name type="scientific">Actinosynnema mirum (strain ATCC 29888 / DSM 43827 / JCM 3225 / NBRC 14064 / NCIMB 13271 / NRRL B-12336 / IMRU 3971 / 101)</name>
    <dbReference type="NCBI Taxonomy" id="446462"/>
    <lineage>
        <taxon>Bacteria</taxon>
        <taxon>Bacillati</taxon>
        <taxon>Actinomycetota</taxon>
        <taxon>Actinomycetes</taxon>
        <taxon>Pseudonocardiales</taxon>
        <taxon>Pseudonocardiaceae</taxon>
        <taxon>Actinosynnema</taxon>
    </lineage>
</organism>
<dbReference type="EMBL" id="CP001630">
    <property type="protein sequence ID" value="ACU37154.1"/>
    <property type="molecule type" value="Genomic_DNA"/>
</dbReference>
<gene>
    <name evidence="1" type="ordered locus">Amir_3247</name>
</gene>